<keyword evidence="2" id="KW-1185">Reference proteome</keyword>
<dbReference type="OrthoDB" id="8195298at2759"/>
<sequence length="101" mass="11550">MQAVVKHIILVTESENYLLIELREIQSVFQLLRVEDLEILYDASEAAVSNIPEPEFLEEIGNTTVPAGRNIKLACSVKDLGTYKNAHVISELRFDCYLWRI</sequence>
<organism evidence="1 2">
    <name type="scientific">Cotesia congregata</name>
    <name type="common">Parasitoid wasp</name>
    <name type="synonym">Apanteles congregatus</name>
    <dbReference type="NCBI Taxonomy" id="51543"/>
    <lineage>
        <taxon>Eukaryota</taxon>
        <taxon>Metazoa</taxon>
        <taxon>Ecdysozoa</taxon>
        <taxon>Arthropoda</taxon>
        <taxon>Hexapoda</taxon>
        <taxon>Insecta</taxon>
        <taxon>Pterygota</taxon>
        <taxon>Neoptera</taxon>
        <taxon>Endopterygota</taxon>
        <taxon>Hymenoptera</taxon>
        <taxon>Apocrita</taxon>
        <taxon>Ichneumonoidea</taxon>
        <taxon>Braconidae</taxon>
        <taxon>Microgastrinae</taxon>
        <taxon>Cotesia</taxon>
    </lineage>
</organism>
<gene>
    <name evidence="1" type="ORF">HICCMSTLAB_LOCUS6659</name>
</gene>
<evidence type="ECO:0000313" key="1">
    <source>
        <dbReference type="EMBL" id="CAG5093190.1"/>
    </source>
</evidence>
<protein>
    <submittedName>
        <fullName evidence="1">Uncharacterized protein</fullName>
    </submittedName>
</protein>
<dbReference type="EMBL" id="CAJNRD030001120">
    <property type="protein sequence ID" value="CAG5093190.1"/>
    <property type="molecule type" value="Genomic_DNA"/>
</dbReference>
<reference evidence="1" key="1">
    <citation type="submission" date="2021-04" db="EMBL/GenBank/DDBJ databases">
        <authorList>
            <person name="Chebbi M.A.C M."/>
        </authorList>
    </citation>
    <scope>NUCLEOTIDE SEQUENCE</scope>
</reference>
<dbReference type="Proteomes" id="UP000786811">
    <property type="component" value="Unassembled WGS sequence"/>
</dbReference>
<comment type="caution">
    <text evidence="1">The sequence shown here is derived from an EMBL/GenBank/DDBJ whole genome shotgun (WGS) entry which is preliminary data.</text>
</comment>
<accession>A0A8J2HFX8</accession>
<proteinExistence type="predicted"/>
<name>A0A8J2HFX8_COTCN</name>
<evidence type="ECO:0000313" key="2">
    <source>
        <dbReference type="Proteomes" id="UP000786811"/>
    </source>
</evidence>
<dbReference type="AlphaFoldDB" id="A0A8J2HFX8"/>